<evidence type="ECO:0008006" key="4">
    <source>
        <dbReference type="Google" id="ProtNLM"/>
    </source>
</evidence>
<proteinExistence type="predicted"/>
<feature type="transmembrane region" description="Helical" evidence="1">
    <location>
        <begin position="6"/>
        <end position="25"/>
    </location>
</feature>
<accession>A0A7Z2VEX3</accession>
<evidence type="ECO:0000313" key="3">
    <source>
        <dbReference type="Proteomes" id="UP000502248"/>
    </source>
</evidence>
<sequence length="92" mass="9858">MEWNAIFQLIDPKLLIVVAACWVIGGGLKRAPRVPDWSIIFIVILVAVLLTGWLIGFGAESVIQGILVGAFAVTGHQALKQAKEAVGDGIHR</sequence>
<evidence type="ECO:0000313" key="2">
    <source>
        <dbReference type="EMBL" id="QJD81732.1"/>
    </source>
</evidence>
<dbReference type="AlphaFoldDB" id="A0A7Z2VEX3"/>
<name>A0A7Z2VEX3_9BACL</name>
<feature type="transmembrane region" description="Helical" evidence="1">
    <location>
        <begin position="37"/>
        <end position="55"/>
    </location>
</feature>
<dbReference type="InterPro" id="IPR032111">
    <property type="entry name" value="Clostridium_phage_holin"/>
</dbReference>
<keyword evidence="1" id="KW-1133">Transmembrane helix</keyword>
<dbReference type="Pfam" id="PF16079">
    <property type="entry name" value="Phage_holin_5_2"/>
    <property type="match status" value="1"/>
</dbReference>
<organism evidence="2 3">
    <name type="scientific">Cohnella herbarum</name>
    <dbReference type="NCBI Taxonomy" id="2728023"/>
    <lineage>
        <taxon>Bacteria</taxon>
        <taxon>Bacillati</taxon>
        <taxon>Bacillota</taxon>
        <taxon>Bacilli</taxon>
        <taxon>Bacillales</taxon>
        <taxon>Paenibacillaceae</taxon>
        <taxon>Cohnella</taxon>
    </lineage>
</organism>
<evidence type="ECO:0000256" key="1">
    <source>
        <dbReference type="SAM" id="Phobius"/>
    </source>
</evidence>
<keyword evidence="3" id="KW-1185">Reference proteome</keyword>
<dbReference type="EMBL" id="CP051680">
    <property type="protein sequence ID" value="QJD81732.1"/>
    <property type="molecule type" value="Genomic_DNA"/>
</dbReference>
<gene>
    <name evidence="2" type="ORF">HH215_00055</name>
</gene>
<dbReference type="KEGG" id="cheb:HH215_00055"/>
<keyword evidence="1" id="KW-0472">Membrane</keyword>
<protein>
    <recommendedName>
        <fullName evidence="4">Holin</fullName>
    </recommendedName>
</protein>
<dbReference type="Proteomes" id="UP000502248">
    <property type="component" value="Chromosome"/>
</dbReference>
<dbReference type="RefSeq" id="WP_169278038.1">
    <property type="nucleotide sequence ID" value="NZ_CP051680.1"/>
</dbReference>
<reference evidence="2 3" key="1">
    <citation type="submission" date="2020-04" db="EMBL/GenBank/DDBJ databases">
        <title>Genome sequencing of novel species.</title>
        <authorList>
            <person name="Heo J."/>
            <person name="Kim S.-J."/>
            <person name="Kim J.-S."/>
            <person name="Hong S.-B."/>
            <person name="Kwon S.-W."/>
        </authorList>
    </citation>
    <scope>NUCLEOTIDE SEQUENCE [LARGE SCALE GENOMIC DNA]</scope>
    <source>
        <strain evidence="2 3">MFER-1</strain>
    </source>
</reference>
<keyword evidence="1" id="KW-0812">Transmembrane</keyword>